<dbReference type="CDD" id="cd00067">
    <property type="entry name" value="GAL4"/>
    <property type="match status" value="1"/>
</dbReference>
<protein>
    <recommendedName>
        <fullName evidence="3">Zn(2)-C6 fungal-type domain-containing protein</fullName>
    </recommendedName>
</protein>
<dbReference type="PANTHER" id="PTHR47784">
    <property type="entry name" value="STEROL UPTAKE CONTROL PROTEIN 2"/>
    <property type="match status" value="1"/>
</dbReference>
<dbReference type="PROSITE" id="PS00463">
    <property type="entry name" value="ZN2_CY6_FUNGAL_1"/>
    <property type="match status" value="1"/>
</dbReference>
<organism evidence="4 5">
    <name type="scientific">Peltaster fructicola</name>
    <dbReference type="NCBI Taxonomy" id="286661"/>
    <lineage>
        <taxon>Eukaryota</taxon>
        <taxon>Fungi</taxon>
        <taxon>Dikarya</taxon>
        <taxon>Ascomycota</taxon>
        <taxon>Pezizomycotina</taxon>
        <taxon>Dothideomycetes</taxon>
        <taxon>Dothideomycetes incertae sedis</taxon>
        <taxon>Peltaster</taxon>
    </lineage>
</organism>
<evidence type="ECO:0000313" key="4">
    <source>
        <dbReference type="EMBL" id="QIW99652.1"/>
    </source>
</evidence>
<dbReference type="OrthoDB" id="416217at2759"/>
<dbReference type="Proteomes" id="UP000503462">
    <property type="component" value="Chromosome 3"/>
</dbReference>
<dbReference type="InterPro" id="IPR001138">
    <property type="entry name" value="Zn2Cys6_DnaBD"/>
</dbReference>
<dbReference type="SMART" id="SM00066">
    <property type="entry name" value="GAL4"/>
    <property type="match status" value="1"/>
</dbReference>
<dbReference type="Pfam" id="PF00172">
    <property type="entry name" value="Zn_clus"/>
    <property type="match status" value="1"/>
</dbReference>
<keyword evidence="1" id="KW-0539">Nucleus</keyword>
<reference evidence="4 5" key="1">
    <citation type="journal article" date="2016" name="Sci. Rep.">
        <title>Peltaster fructicola genome reveals evolution from an invasive phytopathogen to an ectophytic parasite.</title>
        <authorList>
            <person name="Xu C."/>
            <person name="Chen H."/>
            <person name="Gleason M.L."/>
            <person name="Xu J.R."/>
            <person name="Liu H."/>
            <person name="Zhang R."/>
            <person name="Sun G."/>
        </authorList>
    </citation>
    <scope>NUCLEOTIDE SEQUENCE [LARGE SCALE GENOMIC DNA]</scope>
    <source>
        <strain evidence="4 5">LNHT1506</strain>
    </source>
</reference>
<dbReference type="SUPFAM" id="SSF57701">
    <property type="entry name" value="Zn2/Cys6 DNA-binding domain"/>
    <property type="match status" value="1"/>
</dbReference>
<name>A0A6H0XY21_9PEZI</name>
<evidence type="ECO:0000256" key="2">
    <source>
        <dbReference type="SAM" id="MobiDB-lite"/>
    </source>
</evidence>
<feature type="compositionally biased region" description="Polar residues" evidence="2">
    <location>
        <begin position="1"/>
        <end position="18"/>
    </location>
</feature>
<dbReference type="InterPro" id="IPR053157">
    <property type="entry name" value="Sterol_Uptake_Regulator"/>
</dbReference>
<proteinExistence type="predicted"/>
<gene>
    <name evidence="4" type="ORF">AMS68_005170</name>
</gene>
<dbReference type="AlphaFoldDB" id="A0A6H0XY21"/>
<evidence type="ECO:0000259" key="3">
    <source>
        <dbReference type="PROSITE" id="PS50048"/>
    </source>
</evidence>
<dbReference type="PANTHER" id="PTHR47784:SF9">
    <property type="entry name" value="ZN(II)2CYS6 TRANSCRIPTION FACTOR (EUROFUNG)"/>
    <property type="match status" value="1"/>
</dbReference>
<dbReference type="GO" id="GO:0008270">
    <property type="term" value="F:zinc ion binding"/>
    <property type="evidence" value="ECO:0007669"/>
    <property type="project" value="InterPro"/>
</dbReference>
<evidence type="ECO:0000256" key="1">
    <source>
        <dbReference type="ARBA" id="ARBA00023242"/>
    </source>
</evidence>
<accession>A0A6H0XY21</accession>
<dbReference type="InterPro" id="IPR036864">
    <property type="entry name" value="Zn2-C6_fun-type_DNA-bd_sf"/>
</dbReference>
<dbReference type="GO" id="GO:0001228">
    <property type="term" value="F:DNA-binding transcription activator activity, RNA polymerase II-specific"/>
    <property type="evidence" value="ECO:0007669"/>
    <property type="project" value="TreeGrafter"/>
</dbReference>
<feature type="domain" description="Zn(2)-C6 fungal-type" evidence="3">
    <location>
        <begin position="35"/>
        <end position="65"/>
    </location>
</feature>
<dbReference type="Gene3D" id="4.10.240.10">
    <property type="entry name" value="Zn(2)-C6 fungal-type DNA-binding domain"/>
    <property type="match status" value="1"/>
</dbReference>
<sequence length="411" mass="46337">MQSVFRAQPYTRKTTTTPGKRAFQTRKTHVKSREGCTACKKRRKKCDEIQPVCGHCRLNCLTCSYTIKIAPVDAVSETPNTLGHDLSVGLLYNQIRAVLGSDIQPRHVHSFQHFHGLTLSDLGMKTHQALLATCITSSSWTTPSMMHMILAISQLHSNKLYTAAGHAMMTPTRHWQSALQEYQREIGSVQLKGIHDVCQIDGLVTATYLLNVLAFCIDDGMDYDETQCMDLTIASTASAGSVRSLLRVLPELQMKSSWRIMLNAFVDSGTVLELNELPDAFVRLCDLDASPIQARNQLWYRMLCYITPVLRATPCTRQIAKLFAMIGDLWTDLQPRLLARDTRTLVLFVWWLALLHRLDVWWVQGRARSGCKAILAHLSKLDRPELKPFLVFPASLGTTDCSWIWTSTTDV</sequence>
<dbReference type="EMBL" id="CP051141">
    <property type="protein sequence ID" value="QIW99652.1"/>
    <property type="molecule type" value="Genomic_DNA"/>
</dbReference>
<evidence type="ECO:0000313" key="5">
    <source>
        <dbReference type="Proteomes" id="UP000503462"/>
    </source>
</evidence>
<feature type="region of interest" description="Disordered" evidence="2">
    <location>
        <begin position="1"/>
        <end position="26"/>
    </location>
</feature>
<dbReference type="PROSITE" id="PS50048">
    <property type="entry name" value="ZN2_CY6_FUNGAL_2"/>
    <property type="match status" value="1"/>
</dbReference>
<keyword evidence="5" id="KW-1185">Reference proteome</keyword>